<dbReference type="AlphaFoldDB" id="S9QTI7"/>
<dbReference type="EMBL" id="ANAH02000014">
    <property type="protein sequence ID" value="EPX59973.1"/>
    <property type="molecule type" value="Genomic_DNA"/>
</dbReference>
<gene>
    <name evidence="1" type="ORF">D187_002059</name>
</gene>
<dbReference type="eggNOG" id="COG2372">
    <property type="taxonomic scope" value="Bacteria"/>
</dbReference>
<name>S9QTI7_CYSF2</name>
<evidence type="ECO:0000313" key="1">
    <source>
        <dbReference type="EMBL" id="EPX59973.1"/>
    </source>
</evidence>
<organism evidence="1 2">
    <name type="scientific">Cystobacter fuscus (strain ATCC 25194 / DSM 2262 / NBRC 100088 / M29)</name>
    <dbReference type="NCBI Taxonomy" id="1242864"/>
    <lineage>
        <taxon>Bacteria</taxon>
        <taxon>Pseudomonadati</taxon>
        <taxon>Myxococcota</taxon>
        <taxon>Myxococcia</taxon>
        <taxon>Myxococcales</taxon>
        <taxon>Cystobacterineae</taxon>
        <taxon>Archangiaceae</taxon>
        <taxon>Cystobacter</taxon>
    </lineage>
</organism>
<sequence length="574" mass="59528">MGPVGDCLVTATRGRTPSIAFQGGQMKKHWAVVLPLLVLACGPKDENGDGIADGVRDPDSVSVVAPANPKGTVSGQVLDTAMQPLAGASIRLTIGSDTAEGKYVVQTDGLGNFMIKNVPAGSTVLVTIAKEGYATLRASAVVPSSAGNIPINDGNASLGLVMLAKTQSKVSFTLLTDKGQPAVGAQAFLEAYPAGLISAAGTTVQATSTVTATPAVADAMGVVTFNNVPSPSELTRIGTPVTGSTTPDGTASYRLWVDPVDVNGDGVIDSGGYAAPISAAVLLKSGSQIITLNPAKNSGGSTTFSLVATNVPSLQLTPVSPAEARKPLRNLLRPGEPIVLGFSQPVARDSLIAILTSESGQTAIDLTVTPNETGDVYMLTPAANSTLEGQEYNLILRATSAYSGAMQTWKGYFVSGDVKTPRPLQLESVTFRDGATGTAGVLDPGECIILTFNQVVTSTSFQLDAFLLNGTDSKPVKPQPAPYPSGVTACFGSEGTKIPIDTVSFQATPRFYFTYGTPAEPNLPPINPNSTTARIRVDFSKFQQQDFSLYYETAWGAPVPSTTVLEKVLTPPVR</sequence>
<dbReference type="Proteomes" id="UP000011682">
    <property type="component" value="Unassembled WGS sequence"/>
</dbReference>
<proteinExistence type="predicted"/>
<dbReference type="OrthoDB" id="5378308at2"/>
<protein>
    <submittedName>
        <fullName evidence="1">Uncharacterized protein</fullName>
    </submittedName>
</protein>
<dbReference type="SUPFAM" id="SSF49464">
    <property type="entry name" value="Carboxypeptidase regulatory domain-like"/>
    <property type="match status" value="1"/>
</dbReference>
<accession>S9QTI7</accession>
<reference evidence="1" key="1">
    <citation type="submission" date="2013-05" db="EMBL/GenBank/DDBJ databases">
        <title>Genome assembly of Cystobacter fuscus DSM 2262.</title>
        <authorList>
            <person name="Sharma G."/>
            <person name="Khatri I."/>
            <person name="Kaur C."/>
            <person name="Mayilraj S."/>
            <person name="Subramanian S."/>
        </authorList>
    </citation>
    <scope>NUCLEOTIDE SEQUENCE [LARGE SCALE GENOMIC DNA]</scope>
    <source>
        <strain evidence="1">DSM 2262</strain>
    </source>
</reference>
<comment type="caution">
    <text evidence="1">The sequence shown here is derived from an EMBL/GenBank/DDBJ whole genome shotgun (WGS) entry which is preliminary data.</text>
</comment>
<evidence type="ECO:0000313" key="2">
    <source>
        <dbReference type="Proteomes" id="UP000011682"/>
    </source>
</evidence>
<dbReference type="InterPro" id="IPR008969">
    <property type="entry name" value="CarboxyPept-like_regulatory"/>
</dbReference>
<dbReference type="Pfam" id="PF13620">
    <property type="entry name" value="CarboxypepD_reg"/>
    <property type="match status" value="1"/>
</dbReference>
<keyword evidence="2" id="KW-1185">Reference proteome</keyword>
<dbReference type="Gene3D" id="2.60.40.1120">
    <property type="entry name" value="Carboxypeptidase-like, regulatory domain"/>
    <property type="match status" value="1"/>
</dbReference>